<dbReference type="Pfam" id="PF07714">
    <property type="entry name" value="PK_Tyr_Ser-Thr"/>
    <property type="match status" value="1"/>
</dbReference>
<feature type="domain" description="Protein kinase" evidence="7">
    <location>
        <begin position="1721"/>
        <end position="1866"/>
    </location>
</feature>
<dbReference type="CDD" id="cd09272">
    <property type="entry name" value="RNase_HI_RT_Ty1"/>
    <property type="match status" value="1"/>
</dbReference>
<accession>A0A6L2NZP2</accession>
<proteinExistence type="predicted"/>
<evidence type="ECO:0000313" key="9">
    <source>
        <dbReference type="EMBL" id="GEU91660.1"/>
    </source>
</evidence>
<keyword evidence="9" id="KW-0418">Kinase</keyword>
<dbReference type="InterPro" id="IPR051348">
    <property type="entry name" value="U-box_ubiquitin_ligases"/>
</dbReference>
<feature type="compositionally biased region" description="Low complexity" evidence="6">
    <location>
        <begin position="1466"/>
        <end position="1484"/>
    </location>
</feature>
<dbReference type="PROSITE" id="PS50011">
    <property type="entry name" value="PROTEIN_KINASE_DOM"/>
    <property type="match status" value="1"/>
</dbReference>
<keyword evidence="3" id="KW-0833">Ubl conjugation pathway</keyword>
<keyword evidence="9" id="KW-0808">Transferase</keyword>
<dbReference type="Gene3D" id="3.30.200.20">
    <property type="entry name" value="Phosphorylase Kinase, domain 1"/>
    <property type="match status" value="1"/>
</dbReference>
<organism evidence="9">
    <name type="scientific">Tanacetum cinerariifolium</name>
    <name type="common">Dalmatian daisy</name>
    <name type="synonym">Chrysanthemum cinerariifolium</name>
    <dbReference type="NCBI Taxonomy" id="118510"/>
    <lineage>
        <taxon>Eukaryota</taxon>
        <taxon>Viridiplantae</taxon>
        <taxon>Streptophyta</taxon>
        <taxon>Embryophyta</taxon>
        <taxon>Tracheophyta</taxon>
        <taxon>Spermatophyta</taxon>
        <taxon>Magnoliopsida</taxon>
        <taxon>eudicotyledons</taxon>
        <taxon>Gunneridae</taxon>
        <taxon>Pentapetalae</taxon>
        <taxon>asterids</taxon>
        <taxon>campanulids</taxon>
        <taxon>Asterales</taxon>
        <taxon>Asteraceae</taxon>
        <taxon>Asteroideae</taxon>
        <taxon>Anthemideae</taxon>
        <taxon>Anthemidinae</taxon>
        <taxon>Tanacetum</taxon>
    </lineage>
</organism>
<sequence length="1866" mass="213217">MIVNDKEHSIQFRLYLDNPSNAITPVLPTEEPEYSLSMGDEHLSTIPETESDELIKSSVENLVPISSESEVTSDNESDCDVPVKDESFPIFTTFSNLLFDCNDDFTSSDDESLSNEDISMENFKIYSSPLFDDEEIISRKIDTYHFVESDLIESLLNRDTLINSSPKFDYLLEEFSGELAHINSIPQGIEEADFDLEGNPNFCYNCRVSLSPSPIHVKDSDSQREEIELFLDTDDLMPLDSENNDYDSEGDIHILEELLSNDSLSLSENESSNFDHLDDPSFPRPPLEPPDVEVFFEPDSGVLTTKVVKGISEHYVLMPNILPTLPTFDPLYPVYDTLLLFSSKNEDKIFVRDKMSRDVITVGSTMRILLLYRGEYSQWRERFMNYLEEQTDGLPNDIYSLIDSNETAKYLWDALKRHMRGSEYGEQDRKTTILYEYETFKANEGEKLLDTYLNYLQVINDLKKSGYKKDNCELNYKFLNNLQPEWKQYGDVNDALGYKKKAVVVTSDPLALVAEKTKMSKRKEKVVVSSDSEGSGADDFSKLKKNTALLAKAFNRGKLYSKPTNNNLRTSSTSQSANKKQEFVKSDDKKQDKKADEKKRDMRKVKCYNCKKEGYFAKDCKNAKEINANMVFMAQIKKVLLESDESSSSAKETIAEKRIETANQQSKDLENQNKDLQEKYGVLLNQVNTFEEQNNGFNEQLKVLNEKNADLLAQTEVLQDQLKVKHIVIDTHTECQEQYAKLEEERYEYMIRYSALCDNDKQHRKKIDEQEILFDKMSRQLVEMNNNVLRLQEKILKKDTKISELEGCVSNKDVEIEKCLERMNECENKLHKIGQTNQTIHMIMPSKDTLYNGRKALEIKKFKRARENKIEFAYDYRNLNASYVNEKIIFSDDYFQEIINPYFEKIDSPFRQISSLKPYVPNMILEKIIIDLKDEVSLKLNKNVKRYSRKDLLSCNNSHLGETSSAYVCNDAMNVSCNSRMCDLFDGNNLFIFDDKSVRISPVSMMPFRKKPRDCLNVHSKSNSNKSLPRTVHVWLPKMKPLAEPVAKWIPRVKQSEYVAVSSYCAQVLWMRTQLTDYGFFYDKVPIYCDSKSAVAISCNPVQHTRTNHIDVSGNERDLETWFSDEDVDKGIYVEWHDDPYHLVDEPRETNDMFVELDQVIEAQDAFDGDDGEQVVYNEDVIPNEVYDTMAAQGGVFSVDDGDVISDEVYDAMVAQEGVFSTNNEDVIPTKVYDVMVAQEMLKDHTRSIKRGRKIKTFVQLNHANPVVAADGFTYEAEAIIGWSETQPKVYVAVGKDLKQSLLTLRWALHNSGGAQICILHVHQPAEKIPFMGTKVRISQLAEHHVKAHHEMERQDMLQLLDKYKQMCQRTGVFAEVHHLEMGCIEKGIADFILEHNVRRLVMGAAADKYYSRKMVDLRSSKAIYVRSHAATSCQIQFVCKGNIVFTSQGRFDGPVVSIPSPSLASSDTNSGSGQSSMRSSSVSDMKCNHLQPIDPTQDYRRVAFEECGTRMSTSSPSSPTFSVELNAGRADDEWSLTSYLTSRISTGSSEVVDDLGRTSYAMSEVSKVESHKAAVPESKEKIGMNNELYNQLLEAMAEADNSRQDAFNEFIRRRKAEKDAIEAKCRVKALENLYADESRRRGQIDETLEKIKEDYENIKKELHVALQQKSYLESRISDFEHKVQELEHKIISANEISQNYKRERDDLQAECEVKDATRNFDPSLKIGEGGYGSIFKGTLRHMEVSIKILHSNSLQGPSEFQQEVNVLSKLRHPNLVTLIGACPDAWVIDGQVGFGLTKEVKCALDEKKLKNVLDPTAGDWPFMQAQQLAVLAINCCDVVRKNRPDLAPEAWRVLEPMRVACGLLN</sequence>
<feature type="domain" description="CCHC-type" evidence="8">
    <location>
        <begin position="606"/>
        <end position="622"/>
    </location>
</feature>
<comment type="caution">
    <text evidence="9">The sequence shown here is derived from an EMBL/GenBank/DDBJ whole genome shotgun (WGS) entry which is preliminary data.</text>
</comment>
<evidence type="ECO:0000256" key="2">
    <source>
        <dbReference type="ARBA" id="ARBA00012483"/>
    </source>
</evidence>
<dbReference type="InterPro" id="IPR014729">
    <property type="entry name" value="Rossmann-like_a/b/a_fold"/>
</dbReference>
<evidence type="ECO:0000256" key="6">
    <source>
        <dbReference type="SAM" id="MobiDB-lite"/>
    </source>
</evidence>
<dbReference type="GO" id="GO:0004672">
    <property type="term" value="F:protein kinase activity"/>
    <property type="evidence" value="ECO:0007669"/>
    <property type="project" value="InterPro"/>
</dbReference>
<keyword evidence="4" id="KW-0863">Zinc-finger</keyword>
<dbReference type="SUPFAM" id="SSF57756">
    <property type="entry name" value="Retrovirus zinc finger-like domains"/>
    <property type="match status" value="1"/>
</dbReference>
<feature type="coiled-coil region" evidence="5">
    <location>
        <begin position="767"/>
        <end position="794"/>
    </location>
</feature>
<dbReference type="GO" id="GO:0005524">
    <property type="term" value="F:ATP binding"/>
    <property type="evidence" value="ECO:0007669"/>
    <property type="project" value="InterPro"/>
</dbReference>
<dbReference type="Gene3D" id="4.10.60.10">
    <property type="entry name" value="Zinc finger, CCHC-type"/>
    <property type="match status" value="1"/>
</dbReference>
<dbReference type="GO" id="GO:0061630">
    <property type="term" value="F:ubiquitin protein ligase activity"/>
    <property type="evidence" value="ECO:0007669"/>
    <property type="project" value="UniProtKB-EC"/>
</dbReference>
<dbReference type="EC" id="2.3.2.27" evidence="2"/>
<dbReference type="SUPFAM" id="SSF52402">
    <property type="entry name" value="Adenine nucleotide alpha hydrolases-like"/>
    <property type="match status" value="1"/>
</dbReference>
<dbReference type="SUPFAM" id="SSF56112">
    <property type="entry name" value="Protein kinase-like (PK-like)"/>
    <property type="match status" value="1"/>
</dbReference>
<feature type="coiled-coil region" evidence="5">
    <location>
        <begin position="652"/>
        <end position="721"/>
    </location>
</feature>
<dbReference type="PROSITE" id="PS50158">
    <property type="entry name" value="ZF_CCHC"/>
    <property type="match status" value="1"/>
</dbReference>
<dbReference type="InterPro" id="IPR001245">
    <property type="entry name" value="Ser-Thr/Tyr_kinase_cat_dom"/>
</dbReference>
<dbReference type="CDD" id="cd01989">
    <property type="entry name" value="USP_STK_Ubox_N"/>
    <property type="match status" value="1"/>
</dbReference>
<gene>
    <name evidence="9" type="ORF">Tci_063638</name>
</gene>
<evidence type="ECO:0000259" key="7">
    <source>
        <dbReference type="PROSITE" id="PS50011"/>
    </source>
</evidence>
<evidence type="ECO:0000256" key="4">
    <source>
        <dbReference type="PROSITE-ProRule" id="PRU00047"/>
    </source>
</evidence>
<dbReference type="GO" id="GO:0003676">
    <property type="term" value="F:nucleic acid binding"/>
    <property type="evidence" value="ECO:0007669"/>
    <property type="project" value="InterPro"/>
</dbReference>
<feature type="region of interest" description="Disordered" evidence="6">
    <location>
        <begin position="560"/>
        <end position="598"/>
    </location>
</feature>
<dbReference type="EMBL" id="BKCJ010010454">
    <property type="protein sequence ID" value="GEU91660.1"/>
    <property type="molecule type" value="Genomic_DNA"/>
</dbReference>
<dbReference type="InterPro" id="IPR001878">
    <property type="entry name" value="Znf_CCHC"/>
</dbReference>
<dbReference type="InterPro" id="IPR011009">
    <property type="entry name" value="Kinase-like_dom_sf"/>
</dbReference>
<dbReference type="InterPro" id="IPR036875">
    <property type="entry name" value="Znf_CCHC_sf"/>
</dbReference>
<comment type="catalytic activity">
    <reaction evidence="1">
        <text>S-ubiquitinyl-[E2 ubiquitin-conjugating enzyme]-L-cysteine + [acceptor protein]-L-lysine = [E2 ubiquitin-conjugating enzyme]-L-cysteine + N(6)-ubiquitinyl-[acceptor protein]-L-lysine.</text>
        <dbReference type="EC" id="2.3.2.27"/>
    </reaction>
</comment>
<dbReference type="PANTHER" id="PTHR45647:SF100">
    <property type="entry name" value="U-BOX DOMAIN-CONTAINING PROTEIN 33"/>
    <property type="match status" value="1"/>
</dbReference>
<feature type="region of interest" description="Disordered" evidence="6">
    <location>
        <begin position="1457"/>
        <end position="1488"/>
    </location>
</feature>
<keyword evidence="4" id="KW-0862">Zinc</keyword>
<reference evidence="9" key="1">
    <citation type="journal article" date="2019" name="Sci. Rep.">
        <title>Draft genome of Tanacetum cinerariifolium, the natural source of mosquito coil.</title>
        <authorList>
            <person name="Yamashiro T."/>
            <person name="Shiraishi A."/>
            <person name="Satake H."/>
            <person name="Nakayama K."/>
        </authorList>
    </citation>
    <scope>NUCLEOTIDE SEQUENCE</scope>
</reference>
<protein>
    <recommendedName>
        <fullName evidence="2">RING-type E3 ubiquitin transferase</fullName>
        <ecNumber evidence="2">2.3.2.27</ecNumber>
    </recommendedName>
</protein>
<dbReference type="GO" id="GO:0008270">
    <property type="term" value="F:zinc ion binding"/>
    <property type="evidence" value="ECO:0007669"/>
    <property type="project" value="UniProtKB-KW"/>
</dbReference>
<evidence type="ECO:0000256" key="1">
    <source>
        <dbReference type="ARBA" id="ARBA00000900"/>
    </source>
</evidence>
<keyword evidence="5" id="KW-0175">Coiled coil</keyword>
<name>A0A6L2NZP2_TANCI</name>
<evidence type="ECO:0000259" key="8">
    <source>
        <dbReference type="PROSITE" id="PS50158"/>
    </source>
</evidence>
<feature type="compositionally biased region" description="Basic and acidic residues" evidence="6">
    <location>
        <begin position="579"/>
        <end position="598"/>
    </location>
</feature>
<evidence type="ECO:0000256" key="5">
    <source>
        <dbReference type="SAM" id="Coils"/>
    </source>
</evidence>
<dbReference type="Gene3D" id="3.40.50.620">
    <property type="entry name" value="HUPs"/>
    <property type="match status" value="1"/>
</dbReference>
<feature type="coiled-coil region" evidence="5">
    <location>
        <begin position="1586"/>
        <end position="1718"/>
    </location>
</feature>
<evidence type="ECO:0000256" key="3">
    <source>
        <dbReference type="ARBA" id="ARBA00022786"/>
    </source>
</evidence>
<dbReference type="InterPro" id="IPR000719">
    <property type="entry name" value="Prot_kinase_dom"/>
</dbReference>
<feature type="compositionally biased region" description="Polar residues" evidence="6">
    <location>
        <begin position="562"/>
        <end position="578"/>
    </location>
</feature>
<keyword evidence="4" id="KW-0479">Metal-binding</keyword>
<dbReference type="PANTHER" id="PTHR45647">
    <property type="entry name" value="OS02G0152300 PROTEIN"/>
    <property type="match status" value="1"/>
</dbReference>